<accession>A0ABV0EC67</accession>
<comment type="similarity">
    <text evidence="5">Belongs to the Maf family. YceF subfamily.</text>
</comment>
<feature type="active site" description="Proton acceptor" evidence="5">
    <location>
        <position position="68"/>
    </location>
</feature>
<evidence type="ECO:0000256" key="5">
    <source>
        <dbReference type="HAMAP-Rule" id="MF_00528"/>
    </source>
</evidence>
<evidence type="ECO:0000256" key="2">
    <source>
        <dbReference type="ARBA" id="ARBA00022490"/>
    </source>
</evidence>
<dbReference type="Pfam" id="PF02545">
    <property type="entry name" value="Maf"/>
    <property type="match status" value="1"/>
</dbReference>
<evidence type="ECO:0000313" key="7">
    <source>
        <dbReference type="Proteomes" id="UP001482231"/>
    </source>
</evidence>
<feature type="site" description="Important for substrate specificity" evidence="5">
    <location>
        <position position="11"/>
    </location>
</feature>
<dbReference type="EMBL" id="JBAJEX010000001">
    <property type="protein sequence ID" value="MEO1765620.1"/>
    <property type="molecule type" value="Genomic_DNA"/>
</dbReference>
<dbReference type="InterPro" id="IPR003697">
    <property type="entry name" value="Maf-like"/>
</dbReference>
<dbReference type="Gene3D" id="3.90.950.10">
    <property type="match status" value="1"/>
</dbReference>
<comment type="catalytic activity">
    <reaction evidence="5">
        <text>N(7)-methyl-GTP + H2O = N(7)-methyl-GMP + diphosphate + H(+)</text>
        <dbReference type="Rhea" id="RHEA:58744"/>
        <dbReference type="ChEBI" id="CHEBI:15377"/>
        <dbReference type="ChEBI" id="CHEBI:15378"/>
        <dbReference type="ChEBI" id="CHEBI:33019"/>
        <dbReference type="ChEBI" id="CHEBI:58285"/>
        <dbReference type="ChEBI" id="CHEBI:87133"/>
    </reaction>
</comment>
<keyword evidence="4 5" id="KW-0546">Nucleotide metabolism</keyword>
<gene>
    <name evidence="6" type="ORF">V6E02_00070</name>
</gene>
<dbReference type="NCBIfam" id="TIGR00172">
    <property type="entry name" value="maf"/>
    <property type="match status" value="1"/>
</dbReference>
<feature type="site" description="Important for substrate specificity" evidence="5">
    <location>
        <position position="153"/>
    </location>
</feature>
<evidence type="ECO:0000256" key="1">
    <source>
        <dbReference type="ARBA" id="ARBA00004496"/>
    </source>
</evidence>
<dbReference type="SUPFAM" id="SSF52972">
    <property type="entry name" value="ITPase-like"/>
    <property type="match status" value="1"/>
</dbReference>
<sequence>MRLVLASSSPYRRQLLARLMLPFDVMSPDVDETPLAGEKPWDTALRLAKLKAEAVARRHPAALIIGSDQVAVLDEAPLGKPGSFENAKKQLLAASGREVVFHTALALLNAATGRIQARVVPFTVKFRSLTAAQIERYLEREQPYDCAGSAKSEGLGIVLIERFYGDDPNALVGLPLIALVDMLREEGVSLP</sequence>
<organism evidence="6 7">
    <name type="scientific">Thiobacter aerophilum</name>
    <dbReference type="NCBI Taxonomy" id="3121275"/>
    <lineage>
        <taxon>Bacteria</taxon>
        <taxon>Pseudomonadati</taxon>
        <taxon>Pseudomonadota</taxon>
        <taxon>Betaproteobacteria</taxon>
        <taxon>Burkholderiales</taxon>
        <taxon>Thiobacteraceae</taxon>
        <taxon>Thiobacter</taxon>
    </lineage>
</organism>
<keyword evidence="3 5" id="KW-0378">Hydrolase</keyword>
<dbReference type="RefSeq" id="WP_347305938.1">
    <property type="nucleotide sequence ID" value="NZ_JBAJEX010000001.1"/>
</dbReference>
<evidence type="ECO:0000256" key="3">
    <source>
        <dbReference type="ARBA" id="ARBA00022801"/>
    </source>
</evidence>
<evidence type="ECO:0000256" key="4">
    <source>
        <dbReference type="ARBA" id="ARBA00023080"/>
    </source>
</evidence>
<keyword evidence="2 5" id="KW-0963">Cytoplasm</keyword>
<protein>
    <recommendedName>
        <fullName evidence="5">7-methyl-GTP pyrophosphatase</fullName>
        <shortName evidence="5">m(7)GTP pyrophosphatase</shortName>
        <ecNumber evidence="5">3.6.1.-</ecNumber>
    </recommendedName>
</protein>
<dbReference type="PIRSF" id="PIRSF006305">
    <property type="entry name" value="Maf"/>
    <property type="match status" value="1"/>
</dbReference>
<comment type="caution">
    <text evidence="6">The sequence shown here is derived from an EMBL/GenBank/DDBJ whole genome shotgun (WGS) entry which is preliminary data.</text>
</comment>
<feature type="site" description="Important for substrate specificity" evidence="5">
    <location>
        <position position="69"/>
    </location>
</feature>
<comment type="subcellular location">
    <subcellularLocation>
        <location evidence="1 5">Cytoplasm</location>
    </subcellularLocation>
</comment>
<name>A0ABV0EC67_9BURK</name>
<dbReference type="HAMAP" id="MF_00528">
    <property type="entry name" value="Maf"/>
    <property type="match status" value="1"/>
</dbReference>
<evidence type="ECO:0000313" key="6">
    <source>
        <dbReference type="EMBL" id="MEO1765620.1"/>
    </source>
</evidence>
<comment type="caution">
    <text evidence="5">Lacks conserved residue(s) required for the propagation of feature annotation.</text>
</comment>
<proteinExistence type="inferred from homology"/>
<reference evidence="6 7" key="1">
    <citation type="submission" date="2024-02" db="EMBL/GenBank/DDBJ databases">
        <title>New thermophilic sulfur-oxidizing bacteria from a hot springs of the Uzon caldera (Kamchatka, Russia).</title>
        <authorList>
            <person name="Dukat A.M."/>
            <person name="Elcheninov A.G."/>
            <person name="Frolov E.N."/>
        </authorList>
    </citation>
    <scope>NUCLEOTIDE SEQUENCE [LARGE SCALE GENOMIC DNA]</scope>
    <source>
        <strain evidence="6 7">AK1</strain>
    </source>
</reference>
<comment type="cofactor">
    <cofactor evidence="5">
        <name>a divalent metal cation</name>
        <dbReference type="ChEBI" id="CHEBI:60240"/>
    </cofactor>
</comment>
<dbReference type="PANTHER" id="PTHR43213:SF10">
    <property type="entry name" value="7-METHYL-GTP PYROPHOSPHATASE"/>
    <property type="match status" value="1"/>
</dbReference>
<comment type="function">
    <text evidence="5">Nucleoside triphosphate pyrophosphatase that hydrolyzes 7-methyl-GTP (m(7)GTP). May have a dual role in cell division arrest and in preventing the incorporation of modified nucleotides into cellular nucleic acids.</text>
</comment>
<dbReference type="Proteomes" id="UP001482231">
    <property type="component" value="Unassembled WGS sequence"/>
</dbReference>
<dbReference type="EC" id="3.6.1.-" evidence="5"/>
<dbReference type="CDD" id="cd00555">
    <property type="entry name" value="Maf"/>
    <property type="match status" value="1"/>
</dbReference>
<keyword evidence="7" id="KW-1185">Reference proteome</keyword>
<dbReference type="InterPro" id="IPR029001">
    <property type="entry name" value="ITPase-like_fam"/>
</dbReference>
<dbReference type="PANTHER" id="PTHR43213">
    <property type="entry name" value="BIFUNCTIONAL DTTP/UTP PYROPHOSPHATASE/METHYLTRANSFERASE PROTEIN-RELATED"/>
    <property type="match status" value="1"/>
</dbReference>